<evidence type="ECO:0000256" key="8">
    <source>
        <dbReference type="ARBA" id="ARBA00022840"/>
    </source>
</evidence>
<evidence type="ECO:0000256" key="2">
    <source>
        <dbReference type="ARBA" id="ARBA00001946"/>
    </source>
</evidence>
<proteinExistence type="inferred from homology"/>
<feature type="binding site" evidence="11">
    <location>
        <position position="199"/>
    </location>
    <ligand>
        <name>substrate</name>
    </ligand>
</feature>
<comment type="catalytic activity">
    <reaction evidence="1 11">
        <text>5-(2-hydroxyethyl)-4-methylthiazole + ATP = 4-methyl-5-(2-phosphooxyethyl)-thiazole + ADP + H(+)</text>
        <dbReference type="Rhea" id="RHEA:24212"/>
        <dbReference type="ChEBI" id="CHEBI:15378"/>
        <dbReference type="ChEBI" id="CHEBI:17957"/>
        <dbReference type="ChEBI" id="CHEBI:30616"/>
        <dbReference type="ChEBI" id="CHEBI:58296"/>
        <dbReference type="ChEBI" id="CHEBI:456216"/>
        <dbReference type="EC" id="2.7.1.50"/>
    </reaction>
</comment>
<dbReference type="SUPFAM" id="SSF53613">
    <property type="entry name" value="Ribokinase-like"/>
    <property type="match status" value="1"/>
</dbReference>
<dbReference type="GO" id="GO:0004417">
    <property type="term" value="F:hydroxyethylthiazole kinase activity"/>
    <property type="evidence" value="ECO:0007669"/>
    <property type="project" value="UniProtKB-EC"/>
</dbReference>
<comment type="function">
    <text evidence="11">Catalyzes the phosphorylation of the hydroxyl group of 4-methyl-5-beta-hydroxyethylthiazole (THZ).</text>
</comment>
<keyword evidence="8 11" id="KW-0067">ATP-binding</keyword>
<dbReference type="EC" id="2.7.1.50" evidence="11"/>
<sequence length="263" mass="27297">MTYQHEFSGETAAASLAMLRQRAPLVHCLTNDVVQAVTANTLLALGAAPAMVIEPEEAAQFSAMADALLVNIGTLCRERADAMLAAVRSANQAGTPWVLDPVAVGPLAYRTGFARELLGLRPAAIRGNASEILALAGIAARGRGVDSADDSQSALPAAKRLATERQTLVAVTGPVDFITDGEQVWAVNDGHIMMTRVTGTGCALSAVVAAFCALPGDRLQHAAAACKVMARAGRLAAGDSSGPGSFAVGFLDRLYRLSEEDLR</sequence>
<keyword evidence="5 11" id="KW-0479">Metal-binding</keyword>
<evidence type="ECO:0000256" key="3">
    <source>
        <dbReference type="ARBA" id="ARBA00004868"/>
    </source>
</evidence>
<dbReference type="InterPro" id="IPR029056">
    <property type="entry name" value="Ribokinase-like"/>
</dbReference>
<keyword evidence="6 11" id="KW-0547">Nucleotide-binding</keyword>
<evidence type="ECO:0000256" key="9">
    <source>
        <dbReference type="ARBA" id="ARBA00022842"/>
    </source>
</evidence>
<accession>A0ABY2SPT4</accession>
<dbReference type="NCBIfam" id="TIGR00694">
    <property type="entry name" value="thiM"/>
    <property type="match status" value="1"/>
</dbReference>
<feature type="binding site" evidence="11">
    <location>
        <position position="172"/>
    </location>
    <ligand>
        <name>ATP</name>
        <dbReference type="ChEBI" id="CHEBI:30616"/>
    </ligand>
</feature>
<dbReference type="Proteomes" id="UP000305202">
    <property type="component" value="Unassembled WGS sequence"/>
</dbReference>
<feature type="binding site" evidence="11">
    <location>
        <position position="51"/>
    </location>
    <ligand>
        <name>substrate</name>
    </ligand>
</feature>
<gene>
    <name evidence="11 12" type="primary">thiM</name>
    <name evidence="12" type="ORF">FCN80_08905</name>
</gene>
<evidence type="ECO:0000256" key="1">
    <source>
        <dbReference type="ARBA" id="ARBA00001771"/>
    </source>
</evidence>
<keyword evidence="7 11" id="KW-0418">Kinase</keyword>
<protein>
    <recommendedName>
        <fullName evidence="11">Hydroxyethylthiazole kinase</fullName>
        <ecNumber evidence="11">2.7.1.50</ecNumber>
    </recommendedName>
    <alternativeName>
        <fullName evidence="11">4-methyl-5-beta-hydroxyethylthiazole kinase</fullName>
        <shortName evidence="11">TH kinase</shortName>
        <shortName evidence="11">Thz kinase</shortName>
    </alternativeName>
</protein>
<evidence type="ECO:0000313" key="13">
    <source>
        <dbReference type="Proteomes" id="UP000305202"/>
    </source>
</evidence>
<dbReference type="RefSeq" id="WP_136989810.1">
    <property type="nucleotide sequence ID" value="NZ_SZPQ01000010.1"/>
</dbReference>
<dbReference type="Gene3D" id="3.40.1190.20">
    <property type="match status" value="1"/>
</dbReference>
<comment type="cofactor">
    <cofactor evidence="2 11">
        <name>Mg(2+)</name>
        <dbReference type="ChEBI" id="CHEBI:18420"/>
    </cofactor>
</comment>
<evidence type="ECO:0000256" key="7">
    <source>
        <dbReference type="ARBA" id="ARBA00022777"/>
    </source>
</evidence>
<dbReference type="Pfam" id="PF02110">
    <property type="entry name" value="HK"/>
    <property type="match status" value="1"/>
</dbReference>
<keyword evidence="13" id="KW-1185">Reference proteome</keyword>
<dbReference type="InterPro" id="IPR000417">
    <property type="entry name" value="Hyethyz_kinase"/>
</dbReference>
<dbReference type="PIRSF" id="PIRSF000513">
    <property type="entry name" value="Thz_kinase"/>
    <property type="match status" value="1"/>
</dbReference>
<evidence type="ECO:0000256" key="10">
    <source>
        <dbReference type="ARBA" id="ARBA00022977"/>
    </source>
</evidence>
<dbReference type="NCBIfam" id="NF006830">
    <property type="entry name" value="PRK09355.1"/>
    <property type="match status" value="1"/>
</dbReference>
<keyword evidence="4 11" id="KW-0808">Transferase</keyword>
<evidence type="ECO:0000313" key="12">
    <source>
        <dbReference type="EMBL" id="TKI06705.1"/>
    </source>
</evidence>
<comment type="similarity">
    <text evidence="11">Belongs to the Thz kinase family.</text>
</comment>
<name>A0ABY2SPT4_9HYPH</name>
<evidence type="ECO:0000256" key="6">
    <source>
        <dbReference type="ARBA" id="ARBA00022741"/>
    </source>
</evidence>
<organism evidence="12 13">
    <name type="scientific">Martelella alba</name>
    <dbReference type="NCBI Taxonomy" id="2590451"/>
    <lineage>
        <taxon>Bacteria</taxon>
        <taxon>Pseudomonadati</taxon>
        <taxon>Pseudomonadota</taxon>
        <taxon>Alphaproteobacteria</taxon>
        <taxon>Hyphomicrobiales</taxon>
        <taxon>Aurantimonadaceae</taxon>
        <taxon>Martelella</taxon>
    </lineage>
</organism>
<dbReference type="HAMAP" id="MF_00228">
    <property type="entry name" value="Thz_kinase"/>
    <property type="match status" value="1"/>
</dbReference>
<comment type="pathway">
    <text evidence="3 11">Cofactor biosynthesis; thiamine diphosphate biosynthesis; 4-methyl-5-(2-phosphoethyl)-thiazole from 5-(2-hydroxyethyl)-4-methylthiazole: step 1/1.</text>
</comment>
<dbReference type="PRINTS" id="PR01099">
    <property type="entry name" value="HYETHTZKNASE"/>
</dbReference>
<reference evidence="12 13" key="1">
    <citation type="submission" date="2019-04" db="EMBL/GenBank/DDBJ databases">
        <authorList>
            <person name="Li M."/>
            <person name="Gao C."/>
        </authorList>
    </citation>
    <scope>NUCLEOTIDE SEQUENCE [LARGE SCALE GENOMIC DNA]</scope>
    <source>
        <strain evidence="12 13">BGMRC 2031</strain>
    </source>
</reference>
<evidence type="ECO:0000256" key="5">
    <source>
        <dbReference type="ARBA" id="ARBA00022723"/>
    </source>
</evidence>
<keyword evidence="10 11" id="KW-0784">Thiamine biosynthesis</keyword>
<dbReference type="CDD" id="cd01170">
    <property type="entry name" value="THZ_kinase"/>
    <property type="match status" value="1"/>
</dbReference>
<comment type="caution">
    <text evidence="12">The sequence shown here is derived from an EMBL/GenBank/DDBJ whole genome shotgun (WGS) entry which is preliminary data.</text>
</comment>
<evidence type="ECO:0000256" key="4">
    <source>
        <dbReference type="ARBA" id="ARBA00022679"/>
    </source>
</evidence>
<feature type="binding site" evidence="11">
    <location>
        <position position="126"/>
    </location>
    <ligand>
        <name>ATP</name>
        <dbReference type="ChEBI" id="CHEBI:30616"/>
    </ligand>
</feature>
<evidence type="ECO:0000256" key="11">
    <source>
        <dbReference type="HAMAP-Rule" id="MF_00228"/>
    </source>
</evidence>
<keyword evidence="9 11" id="KW-0460">Magnesium</keyword>
<dbReference type="EMBL" id="SZPQ01000010">
    <property type="protein sequence ID" value="TKI06705.1"/>
    <property type="molecule type" value="Genomic_DNA"/>
</dbReference>